<dbReference type="GO" id="GO:0051301">
    <property type="term" value="P:cell division"/>
    <property type="evidence" value="ECO:0007669"/>
    <property type="project" value="UniProtKB-KW"/>
</dbReference>
<keyword evidence="2" id="KW-0132">Cell division</keyword>
<name>A0A223LGS9_9CAUD</name>
<feature type="region of interest" description="Disordered" evidence="1">
    <location>
        <begin position="1"/>
        <end position="42"/>
    </location>
</feature>
<feature type="compositionally biased region" description="Basic and acidic residues" evidence="1">
    <location>
        <begin position="10"/>
        <end position="22"/>
    </location>
</feature>
<gene>
    <name evidence="2" type="ORF">RISINGSUN_53</name>
</gene>
<dbReference type="EMBL" id="MF459646">
    <property type="protein sequence ID" value="ASU03617.1"/>
    <property type="molecule type" value="Genomic_DNA"/>
</dbReference>
<proteinExistence type="predicted"/>
<keyword evidence="3" id="KW-1185">Reference proteome</keyword>
<evidence type="ECO:0000313" key="2">
    <source>
        <dbReference type="EMBL" id="ASU03617.1"/>
    </source>
</evidence>
<protein>
    <submittedName>
        <fullName evidence="2">Putative ZipA-like cell division protein</fullName>
    </submittedName>
</protein>
<dbReference type="OrthoDB" id="3710at10239"/>
<dbReference type="Proteomes" id="UP000225553">
    <property type="component" value="Segment"/>
</dbReference>
<evidence type="ECO:0000256" key="1">
    <source>
        <dbReference type="SAM" id="MobiDB-lite"/>
    </source>
</evidence>
<reference evidence="3" key="1">
    <citation type="submission" date="2017-07" db="EMBL/GenBank/DDBJ databases">
        <authorList>
            <person name="Putnam M.J."/>
            <person name="Sharma R."/>
            <person name="Kruger J.L."/>
            <person name="Berg J.A."/>
            <person name="Payne A.M."/>
            <person name="Fajardo C.P."/>
            <person name="Breakwell D.P."/>
            <person name="Hope S."/>
            <person name="Grose J.H."/>
        </authorList>
    </citation>
    <scope>NUCLEOTIDE SEQUENCE [LARGE SCALE GENOMIC DNA]</scope>
</reference>
<sequence length="604" mass="68257">MEQQPGFDPDLNKDLLTEEVAHAPRPNIGQAASVQPTQSQPVIPQPQPVVQEAAAAVPVKEPVAPARADQIHTAENTPFKNFIPLSSIFIKKLTEKEKEQGYLTVFLGNHKDVIEAKNELIQKWLVFRASIGMLADGEITEQEAESARANWTEYLQANHPGEDQEEMEKYCLELYQFMDTIQDGIKIRSRLMQEDRVTNLSDRGSNFITGDITGKQPKAVLKNTALSEQMRRSALNANQDLYEFDILLRNSFAGLSIRRPNLLSLGSLVQAISNQVKGYVRQINNPSVTLAYIAGIRCMWDYVSKLILTCSVKDTRDFRELADSILLTDVDQLAVGLLNSIYTRGVHLELRCMNPGCNWSDFGLADPSKLLDIRKKFETPEEAAVFANIINRRQKYSREDMEKLQKATNYGIEDTRVFGTDGRHYFRISPPTLTQAFETLEFFTETINPRIQELRANTLDPKEFENELTALLTSISSAEYLHWISEYVVLPEPGSDAEPTVYARPKHDTAEFNRGLMAILEDDPELGNALVKFVYNKSPFLSRVFTGVDHHECPACKARSDEHDGRQLGFTPINAFMSFFTLTQLKLMVRTVQADITNREALSD</sequence>
<organism evidence="2 3">
    <name type="scientific">Erwinia phage vB_EamM_RisingSun</name>
    <dbReference type="NCBI Taxonomy" id="2026080"/>
    <lineage>
        <taxon>Viruses</taxon>
        <taxon>Duplodnaviria</taxon>
        <taxon>Heunggongvirae</taxon>
        <taxon>Uroviricota</taxon>
        <taxon>Caudoviricetes</taxon>
        <taxon>Chimalliviridae</taxon>
        <taxon>Risingsunvirus</taxon>
        <taxon>Risingsunvirus risingsun</taxon>
    </lineage>
</organism>
<keyword evidence="2" id="KW-0131">Cell cycle</keyword>
<evidence type="ECO:0000313" key="3">
    <source>
        <dbReference type="Proteomes" id="UP000225553"/>
    </source>
</evidence>
<accession>A0A223LGS9</accession>